<accession>A0ACB9BEL1</accession>
<name>A0ACB9BEL1_CICIN</name>
<comment type="caution">
    <text evidence="1">The sequence shown here is derived from an EMBL/GenBank/DDBJ whole genome shotgun (WGS) entry which is preliminary data.</text>
</comment>
<sequence>MIGTRQEAEGTNLSKGNQSQKPNEALKLQPIPDSLKLPGEFPSVPIPACSAVIMENWTTVAGCSATYDNTPSP</sequence>
<gene>
    <name evidence="1" type="ORF">L2E82_31672</name>
</gene>
<reference evidence="2" key="1">
    <citation type="journal article" date="2022" name="Mol. Ecol. Resour.">
        <title>The genomes of chicory, endive, great burdock and yacon provide insights into Asteraceae palaeo-polyploidization history and plant inulin production.</title>
        <authorList>
            <person name="Fan W."/>
            <person name="Wang S."/>
            <person name="Wang H."/>
            <person name="Wang A."/>
            <person name="Jiang F."/>
            <person name="Liu H."/>
            <person name="Zhao H."/>
            <person name="Xu D."/>
            <person name="Zhang Y."/>
        </authorList>
    </citation>
    <scope>NUCLEOTIDE SEQUENCE [LARGE SCALE GENOMIC DNA]</scope>
    <source>
        <strain evidence="2">cv. Punajuju</strain>
    </source>
</reference>
<protein>
    <submittedName>
        <fullName evidence="1">Uncharacterized protein</fullName>
    </submittedName>
</protein>
<organism evidence="1 2">
    <name type="scientific">Cichorium intybus</name>
    <name type="common">Chicory</name>
    <dbReference type="NCBI Taxonomy" id="13427"/>
    <lineage>
        <taxon>Eukaryota</taxon>
        <taxon>Viridiplantae</taxon>
        <taxon>Streptophyta</taxon>
        <taxon>Embryophyta</taxon>
        <taxon>Tracheophyta</taxon>
        <taxon>Spermatophyta</taxon>
        <taxon>Magnoliopsida</taxon>
        <taxon>eudicotyledons</taxon>
        <taxon>Gunneridae</taxon>
        <taxon>Pentapetalae</taxon>
        <taxon>asterids</taxon>
        <taxon>campanulids</taxon>
        <taxon>Asterales</taxon>
        <taxon>Asteraceae</taxon>
        <taxon>Cichorioideae</taxon>
        <taxon>Cichorieae</taxon>
        <taxon>Cichoriinae</taxon>
        <taxon>Cichorium</taxon>
    </lineage>
</organism>
<keyword evidence="2" id="KW-1185">Reference proteome</keyword>
<dbReference type="EMBL" id="CM042014">
    <property type="protein sequence ID" value="KAI3720681.1"/>
    <property type="molecule type" value="Genomic_DNA"/>
</dbReference>
<dbReference type="Proteomes" id="UP001055811">
    <property type="component" value="Linkage Group LG06"/>
</dbReference>
<evidence type="ECO:0000313" key="2">
    <source>
        <dbReference type="Proteomes" id="UP001055811"/>
    </source>
</evidence>
<reference evidence="1 2" key="2">
    <citation type="journal article" date="2022" name="Mol. Ecol. Resour.">
        <title>The genomes of chicory, endive, great burdock and yacon provide insights into Asteraceae paleo-polyploidization history and plant inulin production.</title>
        <authorList>
            <person name="Fan W."/>
            <person name="Wang S."/>
            <person name="Wang H."/>
            <person name="Wang A."/>
            <person name="Jiang F."/>
            <person name="Liu H."/>
            <person name="Zhao H."/>
            <person name="Xu D."/>
            <person name="Zhang Y."/>
        </authorList>
    </citation>
    <scope>NUCLEOTIDE SEQUENCE [LARGE SCALE GENOMIC DNA]</scope>
    <source>
        <strain evidence="2">cv. Punajuju</strain>
        <tissue evidence="1">Leaves</tissue>
    </source>
</reference>
<proteinExistence type="predicted"/>
<evidence type="ECO:0000313" key="1">
    <source>
        <dbReference type="EMBL" id="KAI3720681.1"/>
    </source>
</evidence>